<dbReference type="EMBL" id="AYSL01001847">
    <property type="protein sequence ID" value="KTF05343.1"/>
    <property type="molecule type" value="Genomic_DNA"/>
</dbReference>
<accession>A0A1B6NPT8</accession>
<feature type="non-terminal residue" evidence="1">
    <location>
        <position position="59"/>
    </location>
</feature>
<proteinExistence type="predicted"/>
<organism evidence="1">
    <name type="scientific">marine sediment metagenome</name>
    <dbReference type="NCBI Taxonomy" id="412755"/>
    <lineage>
        <taxon>unclassified sequences</taxon>
        <taxon>metagenomes</taxon>
        <taxon>ecological metagenomes</taxon>
    </lineage>
</organism>
<dbReference type="GO" id="GO:0016787">
    <property type="term" value="F:hydrolase activity"/>
    <property type="evidence" value="ECO:0007669"/>
    <property type="project" value="UniProtKB-KW"/>
</dbReference>
<name>A0A1B6NPT8_9ZZZZ</name>
<evidence type="ECO:0000313" key="1">
    <source>
        <dbReference type="EMBL" id="KTF05343.1"/>
    </source>
</evidence>
<keyword evidence="1" id="KW-0378">Hydrolase</keyword>
<dbReference type="AlphaFoldDB" id="A0A1B6NPT8"/>
<protein>
    <submittedName>
        <fullName evidence="1">Guanosine-3',5'-bis(Diphosphate) 3'-pyrophosphohydrolase</fullName>
    </submittedName>
</protein>
<reference evidence="1" key="1">
    <citation type="submission" date="2013-11" db="EMBL/GenBank/DDBJ databases">
        <title>Microbial diversity, functional groups and degradation webs in Northern and Southern Mediterranean and Red Sea marine crude oil polluted sites.</title>
        <authorList>
            <person name="Daffonchio D."/>
            <person name="Mapelli F."/>
            <person name="Ferrer M."/>
            <person name="Richter M."/>
            <person name="Cherif A."/>
            <person name="Malkawi H.I."/>
            <person name="Yakimov M.M."/>
            <person name="Abdel-Fattah Y.R."/>
            <person name="Blaghen M."/>
            <person name="Golyshin P.N."/>
            <person name="Kalogerakis N."/>
            <person name="Boon N."/>
            <person name="Magagnini M."/>
            <person name="Fava F."/>
        </authorList>
    </citation>
    <scope>NUCLEOTIDE SEQUENCE</scope>
</reference>
<comment type="caution">
    <text evidence="1">The sequence shown here is derived from an EMBL/GenBank/DDBJ whole genome shotgun (WGS) entry which is preliminary data.</text>
</comment>
<sequence length="59" mass="6301">MGLPSAEDLLARIGSAENSAKEVLGVLYPELADHQDEIDGKRPFAGLEADANFKRAPCC</sequence>
<gene>
    <name evidence="1" type="ORF">MGSAQ_003161</name>
</gene>